<evidence type="ECO:0000313" key="3">
    <source>
        <dbReference type="EMBL" id="KAL3533522.1"/>
    </source>
</evidence>
<gene>
    <name evidence="3" type="ORF">ACH5RR_007043</name>
</gene>
<protein>
    <recommendedName>
        <fullName evidence="2">Aminotransferase-like plant mobile domain-containing protein</fullName>
    </recommendedName>
</protein>
<accession>A0ABD3AQN5</accession>
<dbReference type="EMBL" id="JBJUIK010000003">
    <property type="protein sequence ID" value="KAL3533522.1"/>
    <property type="molecule type" value="Genomic_DNA"/>
</dbReference>
<evidence type="ECO:0000259" key="2">
    <source>
        <dbReference type="Pfam" id="PF10536"/>
    </source>
</evidence>
<evidence type="ECO:0000313" key="4">
    <source>
        <dbReference type="Proteomes" id="UP001630127"/>
    </source>
</evidence>
<comment type="caution">
    <text evidence="3">The sequence shown here is derived from an EMBL/GenBank/DDBJ whole genome shotgun (WGS) entry which is preliminary data.</text>
</comment>
<feature type="compositionally biased region" description="Polar residues" evidence="1">
    <location>
        <begin position="165"/>
        <end position="175"/>
    </location>
</feature>
<dbReference type="InterPro" id="IPR019557">
    <property type="entry name" value="AminoTfrase-like_pln_mobile"/>
</dbReference>
<dbReference type="Pfam" id="PF10536">
    <property type="entry name" value="PMD"/>
    <property type="match status" value="1"/>
</dbReference>
<feature type="region of interest" description="Disordered" evidence="1">
    <location>
        <begin position="162"/>
        <end position="192"/>
    </location>
</feature>
<dbReference type="PANTHER" id="PTHR46033">
    <property type="entry name" value="PROTEIN MAIN-LIKE 2"/>
    <property type="match status" value="1"/>
</dbReference>
<proteinExistence type="predicted"/>
<keyword evidence="4" id="KW-1185">Reference proteome</keyword>
<dbReference type="AlphaFoldDB" id="A0ABD3AQN5"/>
<dbReference type="PANTHER" id="PTHR46033:SF8">
    <property type="entry name" value="PROTEIN MAINTENANCE OF MERISTEMS-LIKE"/>
    <property type="match status" value="1"/>
</dbReference>
<sequence>MSAFVNVLRIPLANSLLDEAYVQRIRICLIILIGDMLLSDASSRRISLYFMSLLEDLHACGQYSWGSAVLAFLYRKLCNAFNTRHYTQISGPLAILQNMAQCPPQFAANLGKMCDKVFRGMQYAQQQYRMELGPSQRHDNMPRGDRRVKGNSFQIFGDNKHFGISRTQPFSSSNARDNDGPLGHGTPLGFSS</sequence>
<feature type="domain" description="Aminotransferase-like plant mobile" evidence="2">
    <location>
        <begin position="24"/>
        <end position="97"/>
    </location>
</feature>
<evidence type="ECO:0000256" key="1">
    <source>
        <dbReference type="SAM" id="MobiDB-lite"/>
    </source>
</evidence>
<dbReference type="Proteomes" id="UP001630127">
    <property type="component" value="Unassembled WGS sequence"/>
</dbReference>
<name>A0ABD3AQN5_9GENT</name>
<dbReference type="InterPro" id="IPR044824">
    <property type="entry name" value="MAIN-like"/>
</dbReference>
<reference evidence="3 4" key="1">
    <citation type="submission" date="2024-11" db="EMBL/GenBank/DDBJ databases">
        <title>A near-complete genome assembly of Cinchona calisaya.</title>
        <authorList>
            <person name="Lian D.C."/>
            <person name="Zhao X.W."/>
            <person name="Wei L."/>
        </authorList>
    </citation>
    <scope>NUCLEOTIDE SEQUENCE [LARGE SCALE GENOMIC DNA]</scope>
    <source>
        <tissue evidence="3">Nenye</tissue>
    </source>
</reference>
<organism evidence="3 4">
    <name type="scientific">Cinchona calisaya</name>
    <dbReference type="NCBI Taxonomy" id="153742"/>
    <lineage>
        <taxon>Eukaryota</taxon>
        <taxon>Viridiplantae</taxon>
        <taxon>Streptophyta</taxon>
        <taxon>Embryophyta</taxon>
        <taxon>Tracheophyta</taxon>
        <taxon>Spermatophyta</taxon>
        <taxon>Magnoliopsida</taxon>
        <taxon>eudicotyledons</taxon>
        <taxon>Gunneridae</taxon>
        <taxon>Pentapetalae</taxon>
        <taxon>asterids</taxon>
        <taxon>lamiids</taxon>
        <taxon>Gentianales</taxon>
        <taxon>Rubiaceae</taxon>
        <taxon>Cinchonoideae</taxon>
        <taxon>Cinchoneae</taxon>
        <taxon>Cinchona</taxon>
    </lineage>
</organism>